<sequence>MTFLRRFLVRARSIHFWRALITLFLLAWYGFWLASPVVFTTGDLGRHLKNGEIIISSIGGQSQLKALLHTNFYSSTFADFPFINHHWGAGVIFYIIWSLAGFNGLTLFYSALGALTFLIFFRVALDRAGWKIAAPLAFFLVPLIAERVEVRPEGFSYFFAALFFLLLTRYNQGRIRFRTLLFVLPLLQIIWVNFHIYFVFGLAIIALFGAEQFLTQPDRLAQIKKFAALFLLTAAVGLINPSGLNGLLYPLHIFQNYGIGVTENQPGWVLARQGFNLDNYPVVKITLAFLAGGIIAVFFKKRRGLPLASLGLAVVFGYLSWTAVRNYTFFGLFALPALAALAYEFKPDFSKFQPRNKKILITLTIITVVGATLAINRTRVSNHAKEYGIGILPNSLKAANFFTGNNIQGPIFNDFDIGGYLIYALFPRERPFVDNRPEAYPASAFQEIFLPMQVSPDLWQKQEEKYRFNAIIFSLDDRAPWTLPFIVARLNDSTWAPVFADKSVIIFLKRNERNRSVIQKFEIPNDRFGLKKIEE</sequence>
<keyword evidence="1" id="KW-0812">Transmembrane</keyword>
<feature type="transmembrane region" description="Helical" evidence="1">
    <location>
        <begin position="128"/>
        <end position="145"/>
    </location>
</feature>
<feature type="transmembrane region" description="Helical" evidence="1">
    <location>
        <begin position="197"/>
        <end position="214"/>
    </location>
</feature>
<feature type="transmembrane region" description="Helical" evidence="1">
    <location>
        <begin position="91"/>
        <end position="121"/>
    </location>
</feature>
<dbReference type="Proteomes" id="UP000033965">
    <property type="component" value="Unassembled WGS sequence"/>
</dbReference>
<feature type="transmembrane region" description="Helical" evidence="1">
    <location>
        <begin position="151"/>
        <end position="168"/>
    </location>
</feature>
<protein>
    <recommendedName>
        <fullName evidence="4">Glycosyltransferase RgtA/B/C/D-like domain-containing protein</fullName>
    </recommendedName>
</protein>
<name>A0A0G1YSH6_9BACT</name>
<feature type="transmembrane region" description="Helical" evidence="1">
    <location>
        <begin position="280"/>
        <end position="299"/>
    </location>
</feature>
<evidence type="ECO:0008006" key="4">
    <source>
        <dbReference type="Google" id="ProtNLM"/>
    </source>
</evidence>
<dbReference type="EMBL" id="LCPZ01000003">
    <property type="protein sequence ID" value="KKW09334.1"/>
    <property type="molecule type" value="Genomic_DNA"/>
</dbReference>
<proteinExistence type="predicted"/>
<organism evidence="2 3">
    <name type="scientific">Candidatus Kaiserbacteria bacterium GW2011_GWA2_49_19</name>
    <dbReference type="NCBI Taxonomy" id="1618669"/>
    <lineage>
        <taxon>Bacteria</taxon>
        <taxon>Candidatus Kaiseribacteriota</taxon>
    </lineage>
</organism>
<evidence type="ECO:0000256" key="1">
    <source>
        <dbReference type="SAM" id="Phobius"/>
    </source>
</evidence>
<reference evidence="2 3" key="1">
    <citation type="journal article" date="2015" name="Nature">
        <title>rRNA introns, odd ribosomes, and small enigmatic genomes across a large radiation of phyla.</title>
        <authorList>
            <person name="Brown C.T."/>
            <person name="Hug L.A."/>
            <person name="Thomas B.C."/>
            <person name="Sharon I."/>
            <person name="Castelle C.J."/>
            <person name="Singh A."/>
            <person name="Wilkins M.J."/>
            <person name="Williams K.H."/>
            <person name="Banfield J.F."/>
        </authorList>
    </citation>
    <scope>NUCLEOTIDE SEQUENCE [LARGE SCALE GENOMIC DNA]</scope>
</reference>
<feature type="transmembrane region" description="Helical" evidence="1">
    <location>
        <begin position="226"/>
        <end position="244"/>
    </location>
</feature>
<evidence type="ECO:0000313" key="2">
    <source>
        <dbReference type="EMBL" id="KKW09334.1"/>
    </source>
</evidence>
<accession>A0A0G1YSH6</accession>
<feature type="transmembrane region" description="Helical" evidence="1">
    <location>
        <begin position="304"/>
        <end position="321"/>
    </location>
</feature>
<feature type="transmembrane region" description="Helical" evidence="1">
    <location>
        <begin position="327"/>
        <end position="345"/>
    </location>
</feature>
<dbReference type="AlphaFoldDB" id="A0A0G1YSH6"/>
<feature type="transmembrane region" description="Helical" evidence="1">
    <location>
        <begin position="20"/>
        <end position="39"/>
    </location>
</feature>
<comment type="caution">
    <text evidence="2">The sequence shown here is derived from an EMBL/GenBank/DDBJ whole genome shotgun (WGS) entry which is preliminary data.</text>
</comment>
<gene>
    <name evidence="2" type="ORF">UY44_C0003G0007</name>
</gene>
<evidence type="ECO:0000313" key="3">
    <source>
        <dbReference type="Proteomes" id="UP000033965"/>
    </source>
</evidence>
<keyword evidence="1" id="KW-1133">Transmembrane helix</keyword>
<keyword evidence="1" id="KW-0472">Membrane</keyword>
<feature type="transmembrane region" description="Helical" evidence="1">
    <location>
        <begin position="357"/>
        <end position="375"/>
    </location>
</feature>